<feature type="region of interest" description="Disordered" evidence="1">
    <location>
        <begin position="586"/>
        <end position="659"/>
    </location>
</feature>
<dbReference type="OrthoDB" id="8962263at2759"/>
<dbReference type="PANTHER" id="PTHR31025:SF9">
    <property type="entry name" value="SI:DKEY-286J15.1"/>
    <property type="match status" value="1"/>
</dbReference>
<evidence type="ECO:0000313" key="3">
    <source>
        <dbReference type="Proteomes" id="UP000518266"/>
    </source>
</evidence>
<accession>A0A7J5ZFE6</accession>
<proteinExistence type="predicted"/>
<feature type="compositionally biased region" description="Basic residues" evidence="1">
    <location>
        <begin position="593"/>
        <end position="607"/>
    </location>
</feature>
<feature type="region of interest" description="Disordered" evidence="1">
    <location>
        <begin position="57"/>
        <end position="129"/>
    </location>
</feature>
<feature type="compositionally biased region" description="Basic residues" evidence="1">
    <location>
        <begin position="63"/>
        <end position="77"/>
    </location>
</feature>
<sequence>MISIKRAAGDDFNYPCSRELTVMAKRLIEYFPMLRDRSQTVELSGYETVKKQLLKRVQNVTTPKKKQGSTPSRKRPRSLSFPSSHETSTDETDESTASTLILERSPPSPYSAPEAEQLCASETESPQTQARHYKTLQAMYKTKARPNKMDVAQLLDLEIQARRAFIDSDVTKEQDRPSTILKAYPCFGELDHLMDELRRVLNQGNSHFLTELKTRWGTFCERAQFYGVFKKLMRPPQLDKVKHSIAMMKALPEMFPSPMAPPKKLRHASEAVLHVLESAEDPNTFLQTRPLSSPVVIICETNCILAIGTMPVLIFPKEDIHESVMYLMACYYTFHLTYPKCIATLLSVVQTEVLLDAIHDRDMTTSYKKAMADWKKFITANISRDMLPSLSKEDLRDLLPGPEHFFRRRTIWRLTHDENETCVDRVPLMGLGISALFPPSLFPSSSSSSSCPNPSPSPVFSPPSFPSQSPQPQHGASRTVQLPSPLYVLYTDTELEQSRSTFSEKQRAGEEGDYVLSKDLRCRLIRNTVTSMISIKRAAGDDFNYPCSRELTVMAKRLIEYFPMLRDRSQTSRAEWETVKKQLLKRVQNVTTPKKKQGSTPSRKRPRSLSFPSSHETSTDETDESTASTLILERSPPSPYSAPEAEQLCASETESPQTQARHYKTLQAMYKTKARPNKMDVAQLLDLEIQARRAFIDSDVTKEQDRPSTILKAYPCFGELDHLMDELRRVLNQGNSHFLTELKTRWGTFCERAQFYGVFKKLMRPPQLDKVKHSIAMMKALPEMFPSPMAPPKKLRHASEAVLHVLESAEDPNTFLQTPLSSPVVIICETNCILAIGTMPVLIFPKEDIHESVMYLMACYYTFHLTYPKCIATLLSVVQTEVLLDAIHDRDMTTSYKKAMADWKKFINSCLCSAPGFPASLNSGQIVLLRLAGNPGAEQRQEERVSSTIIMFIEKYWAVSRGSGPGKLDGVQGRGERRSDQVGERREKSQEERGQGPTLKVVRRQELGVRPA</sequence>
<feature type="compositionally biased region" description="Pro residues" evidence="1">
    <location>
        <begin position="453"/>
        <end position="465"/>
    </location>
</feature>
<evidence type="ECO:0000256" key="1">
    <source>
        <dbReference type="SAM" id="MobiDB-lite"/>
    </source>
</evidence>
<feature type="compositionally biased region" description="Basic and acidic residues" evidence="1">
    <location>
        <begin position="1003"/>
        <end position="1012"/>
    </location>
</feature>
<comment type="caution">
    <text evidence="2">The sequence shown here is derived from an EMBL/GenBank/DDBJ whole genome shotgun (WGS) entry which is preliminary data.</text>
</comment>
<dbReference type="Proteomes" id="UP000518266">
    <property type="component" value="Unassembled WGS sequence"/>
</dbReference>
<feature type="region of interest" description="Disordered" evidence="1">
    <location>
        <begin position="964"/>
        <end position="1012"/>
    </location>
</feature>
<keyword evidence="3" id="KW-1185">Reference proteome</keyword>
<protein>
    <submittedName>
        <fullName evidence="2">Uncharacterized protein</fullName>
    </submittedName>
</protein>
<gene>
    <name evidence="2" type="ORF">F7725_000789</name>
</gene>
<feature type="compositionally biased region" description="Polar residues" evidence="1">
    <location>
        <begin position="120"/>
        <end position="129"/>
    </location>
</feature>
<dbReference type="PANTHER" id="PTHR31025">
    <property type="entry name" value="SI:CH211-196P9.1-RELATED"/>
    <property type="match status" value="1"/>
</dbReference>
<name>A0A7J5ZFE6_DISMA</name>
<feature type="compositionally biased region" description="Basic and acidic residues" evidence="1">
    <location>
        <begin position="974"/>
        <end position="994"/>
    </location>
</feature>
<dbReference type="EMBL" id="JAAKFY010000002">
    <property type="protein sequence ID" value="KAF3860534.1"/>
    <property type="molecule type" value="Genomic_DNA"/>
</dbReference>
<organism evidence="2 3">
    <name type="scientific">Dissostichus mawsoni</name>
    <name type="common">Antarctic cod</name>
    <dbReference type="NCBI Taxonomy" id="36200"/>
    <lineage>
        <taxon>Eukaryota</taxon>
        <taxon>Metazoa</taxon>
        <taxon>Chordata</taxon>
        <taxon>Craniata</taxon>
        <taxon>Vertebrata</taxon>
        <taxon>Euteleostomi</taxon>
        <taxon>Actinopterygii</taxon>
        <taxon>Neopterygii</taxon>
        <taxon>Teleostei</taxon>
        <taxon>Neoteleostei</taxon>
        <taxon>Acanthomorphata</taxon>
        <taxon>Eupercaria</taxon>
        <taxon>Perciformes</taxon>
        <taxon>Notothenioidei</taxon>
        <taxon>Nototheniidae</taxon>
        <taxon>Dissostichus</taxon>
    </lineage>
</organism>
<feature type="compositionally biased region" description="Polar residues" evidence="1">
    <location>
        <begin position="650"/>
        <end position="659"/>
    </location>
</feature>
<feature type="region of interest" description="Disordered" evidence="1">
    <location>
        <begin position="446"/>
        <end position="478"/>
    </location>
</feature>
<evidence type="ECO:0000313" key="2">
    <source>
        <dbReference type="EMBL" id="KAF3860534.1"/>
    </source>
</evidence>
<dbReference type="AlphaFoldDB" id="A0A7J5ZFE6"/>
<reference evidence="2 3" key="1">
    <citation type="submission" date="2020-03" db="EMBL/GenBank/DDBJ databases">
        <title>Dissostichus mawsoni Genome sequencing and assembly.</title>
        <authorList>
            <person name="Park H."/>
        </authorList>
    </citation>
    <scope>NUCLEOTIDE SEQUENCE [LARGE SCALE GENOMIC DNA]</scope>
    <source>
        <strain evidence="2">DM0001</strain>
        <tissue evidence="2">Muscle</tissue>
    </source>
</reference>